<dbReference type="OrthoDB" id="6133275at2759"/>
<sequence length="459" mass="53258">MSNLKNETLYEIKIFWEDSNGDESLMFKTEVRTVASIASKLLKSAEQICDDPLIYRICPIKITNLPEGIQIREFFSDVKNKDERSILLLGARGSGKSTLVDAIINYVTDVAFADNFRLKITDEKKTQGEEDIVCYKIRCQDGLKVRFNLNIIDVPGFESRYNESIYQKLLALFQSVRYISAACLVVPSFCRLTEENRRIFNNILSIFGNDINYVVPFITFDDTGEIKALSSLKAANVPFVEHMHFRFNNSQLFSGNENKEIWNTRQTSMQNLFGEPTVFGNFPVEKTRDVLKTRNTIIQDFENSKTLKQQIEQKEVILKDYDLRKRRQQPIQRSVETNWHVRTICINCTMCKQTCVFDCSVKGCLGCQCACSFAHHVKEYGRYRTHERDTLKTVHIIEDQTDQKNEERLQIEKRTLLTELNMIYDSLLRLAEFITTIALHNEPPIEVKNVRKFIESLPN</sequence>
<name>A0A8S3Q4W6_MYTED</name>
<dbReference type="Gene3D" id="3.40.50.300">
    <property type="entry name" value="P-loop containing nucleotide triphosphate hydrolases"/>
    <property type="match status" value="1"/>
</dbReference>
<evidence type="ECO:0000256" key="2">
    <source>
        <dbReference type="ARBA" id="ARBA00022741"/>
    </source>
</evidence>
<comment type="similarity">
    <text evidence="1">Belongs to the TRAFAC class TrmE-Era-EngA-EngB-Septin-like GTPase superfamily. AIG1/Toc34/Toc159-like paraseptin GTPase family. IAN subfamily.</text>
</comment>
<dbReference type="AlphaFoldDB" id="A0A8S3Q4W6"/>
<evidence type="ECO:0000259" key="3">
    <source>
        <dbReference type="Pfam" id="PF04548"/>
    </source>
</evidence>
<proteinExistence type="inferred from homology"/>
<dbReference type="PANTHER" id="PTHR32046">
    <property type="entry name" value="G DOMAIN-CONTAINING PROTEIN"/>
    <property type="match status" value="1"/>
</dbReference>
<protein>
    <recommendedName>
        <fullName evidence="3">AIG1-type G domain-containing protein</fullName>
    </recommendedName>
</protein>
<gene>
    <name evidence="4" type="ORF">MEDL_6287</name>
</gene>
<dbReference type="Proteomes" id="UP000683360">
    <property type="component" value="Unassembled WGS sequence"/>
</dbReference>
<accession>A0A8S3Q4W6</accession>
<reference evidence="4" key="1">
    <citation type="submission" date="2021-03" db="EMBL/GenBank/DDBJ databases">
        <authorList>
            <person name="Bekaert M."/>
        </authorList>
    </citation>
    <scope>NUCLEOTIDE SEQUENCE</scope>
</reference>
<evidence type="ECO:0000256" key="1">
    <source>
        <dbReference type="ARBA" id="ARBA00008535"/>
    </source>
</evidence>
<dbReference type="PANTHER" id="PTHR32046:SF11">
    <property type="entry name" value="IMMUNE-ASSOCIATED NUCLEOTIDE-BINDING PROTEIN 10-LIKE"/>
    <property type="match status" value="1"/>
</dbReference>
<dbReference type="EMBL" id="CAJPWZ010000350">
    <property type="protein sequence ID" value="CAG2190998.1"/>
    <property type="molecule type" value="Genomic_DNA"/>
</dbReference>
<dbReference type="Pfam" id="PF04548">
    <property type="entry name" value="AIG1"/>
    <property type="match status" value="1"/>
</dbReference>
<dbReference type="GO" id="GO:0005525">
    <property type="term" value="F:GTP binding"/>
    <property type="evidence" value="ECO:0007669"/>
    <property type="project" value="InterPro"/>
</dbReference>
<evidence type="ECO:0000313" key="5">
    <source>
        <dbReference type="Proteomes" id="UP000683360"/>
    </source>
</evidence>
<keyword evidence="5" id="KW-1185">Reference proteome</keyword>
<evidence type="ECO:0000313" key="4">
    <source>
        <dbReference type="EMBL" id="CAG2190998.1"/>
    </source>
</evidence>
<dbReference type="InterPro" id="IPR006703">
    <property type="entry name" value="G_AIG1"/>
</dbReference>
<keyword evidence="2" id="KW-0547">Nucleotide-binding</keyword>
<feature type="domain" description="AIG1-type G" evidence="3">
    <location>
        <begin position="85"/>
        <end position="220"/>
    </location>
</feature>
<comment type="caution">
    <text evidence="4">The sequence shown here is derived from an EMBL/GenBank/DDBJ whole genome shotgun (WGS) entry which is preliminary data.</text>
</comment>
<organism evidence="4 5">
    <name type="scientific">Mytilus edulis</name>
    <name type="common">Blue mussel</name>
    <dbReference type="NCBI Taxonomy" id="6550"/>
    <lineage>
        <taxon>Eukaryota</taxon>
        <taxon>Metazoa</taxon>
        <taxon>Spiralia</taxon>
        <taxon>Lophotrochozoa</taxon>
        <taxon>Mollusca</taxon>
        <taxon>Bivalvia</taxon>
        <taxon>Autobranchia</taxon>
        <taxon>Pteriomorphia</taxon>
        <taxon>Mytilida</taxon>
        <taxon>Mytiloidea</taxon>
        <taxon>Mytilidae</taxon>
        <taxon>Mytilinae</taxon>
        <taxon>Mytilus</taxon>
    </lineage>
</organism>
<dbReference type="InterPro" id="IPR027417">
    <property type="entry name" value="P-loop_NTPase"/>
</dbReference>
<dbReference type="SUPFAM" id="SSF52540">
    <property type="entry name" value="P-loop containing nucleoside triphosphate hydrolases"/>
    <property type="match status" value="1"/>
</dbReference>